<dbReference type="GO" id="GO:0031209">
    <property type="term" value="C:SCAR complex"/>
    <property type="evidence" value="ECO:0000318"/>
    <property type="project" value="GO_Central"/>
</dbReference>
<dbReference type="Gene3D" id="1.20.5.110">
    <property type="match status" value="1"/>
</dbReference>
<sequence>MQDILQVVKADWESRDFIRRVSHGILEMTEFLQKFEQHARQKIGSLDERLEKIERGLTTYEARITSLEPIVSVVDAKPSQA</sequence>
<reference evidence="6 7" key="1">
    <citation type="submission" date="2009-12" db="EMBL/GenBank/DDBJ databases">
        <title>The draft genome of Batrachochytrium dendrobatidis.</title>
        <authorList>
            <consortium name="US DOE Joint Genome Institute (JGI-PGF)"/>
            <person name="Kuo A."/>
            <person name="Salamov A."/>
            <person name="Schmutz J."/>
            <person name="Lucas S."/>
            <person name="Pitluck S."/>
            <person name="Rosenblum E."/>
            <person name="Stajich J."/>
            <person name="Eisen M."/>
            <person name="Grigoriev I.V."/>
        </authorList>
    </citation>
    <scope>NUCLEOTIDE SEQUENCE [LARGE SCALE GENOMIC DNA]</scope>
    <source>
        <strain evidence="7">JAM81 / FGSC 10211</strain>
    </source>
</reference>
<comment type="similarity">
    <text evidence="2">Belongs to the BRK1 family.</text>
</comment>
<dbReference type="GO" id="GO:0008064">
    <property type="term" value="P:regulation of actin polymerization or depolymerization"/>
    <property type="evidence" value="ECO:0000318"/>
    <property type="project" value="GO_Central"/>
</dbReference>
<evidence type="ECO:0000256" key="5">
    <source>
        <dbReference type="ARBA" id="ARBA00023212"/>
    </source>
</evidence>
<dbReference type="Proteomes" id="UP000007241">
    <property type="component" value="Unassembled WGS sequence"/>
</dbReference>
<dbReference type="EMBL" id="GL882891">
    <property type="protein sequence ID" value="EGF77602.1"/>
    <property type="molecule type" value="Genomic_DNA"/>
</dbReference>
<dbReference type="GeneID" id="18244317"/>
<dbReference type="AlphaFoldDB" id="F4PAU2"/>
<keyword evidence="3" id="KW-0963">Cytoplasm</keyword>
<dbReference type="OMA" id="DEYDECS"/>
<evidence type="ECO:0000256" key="2">
    <source>
        <dbReference type="ARBA" id="ARBA00005620"/>
    </source>
</evidence>
<dbReference type="InParanoid" id="F4PAU2"/>
<evidence type="ECO:0000313" key="6">
    <source>
        <dbReference type="EMBL" id="EGF77602.1"/>
    </source>
</evidence>
<evidence type="ECO:0000256" key="4">
    <source>
        <dbReference type="ARBA" id="ARBA00023054"/>
    </source>
</evidence>
<gene>
    <name evidence="6" type="ORF">BATDEDRAFT_91588</name>
</gene>
<keyword evidence="5" id="KW-0206">Cytoskeleton</keyword>
<dbReference type="RefSeq" id="XP_006681772.1">
    <property type="nucleotide sequence ID" value="XM_006681709.1"/>
</dbReference>
<evidence type="ECO:0000256" key="1">
    <source>
        <dbReference type="ARBA" id="ARBA00004245"/>
    </source>
</evidence>
<evidence type="ECO:0000313" key="7">
    <source>
        <dbReference type="Proteomes" id="UP000007241"/>
    </source>
</evidence>
<accession>F4PAU2</accession>
<dbReference type="HOGENOM" id="CLU_175202_0_0_1"/>
<name>F4PAU2_BATDJ</name>
<dbReference type="PANTHER" id="PTHR33668">
    <property type="entry name" value="PROTEIN BRICK1"/>
    <property type="match status" value="1"/>
</dbReference>
<dbReference type="STRING" id="684364.F4PAU2"/>
<keyword evidence="4" id="KW-0175">Coiled coil</keyword>
<organism evidence="6 7">
    <name type="scientific">Batrachochytrium dendrobatidis (strain JAM81 / FGSC 10211)</name>
    <name type="common">Frog chytrid fungus</name>
    <dbReference type="NCBI Taxonomy" id="684364"/>
    <lineage>
        <taxon>Eukaryota</taxon>
        <taxon>Fungi</taxon>
        <taxon>Fungi incertae sedis</taxon>
        <taxon>Chytridiomycota</taxon>
        <taxon>Chytridiomycota incertae sedis</taxon>
        <taxon>Chytridiomycetes</taxon>
        <taxon>Rhizophydiales</taxon>
        <taxon>Rhizophydiales incertae sedis</taxon>
        <taxon>Batrachochytrium</taxon>
    </lineage>
</organism>
<dbReference type="GO" id="GO:0007015">
    <property type="term" value="P:actin filament organization"/>
    <property type="evidence" value="ECO:0007669"/>
    <property type="project" value="InterPro"/>
</dbReference>
<dbReference type="OrthoDB" id="1883432at2759"/>
<keyword evidence="7" id="KW-1185">Reference proteome</keyword>
<dbReference type="GO" id="GO:0048870">
    <property type="term" value="P:cell motility"/>
    <property type="evidence" value="ECO:0000318"/>
    <property type="project" value="GO_Central"/>
</dbReference>
<evidence type="ECO:0000256" key="3">
    <source>
        <dbReference type="ARBA" id="ARBA00022490"/>
    </source>
</evidence>
<dbReference type="GO" id="GO:0005856">
    <property type="term" value="C:cytoskeleton"/>
    <property type="evidence" value="ECO:0007669"/>
    <property type="project" value="UniProtKB-SubCell"/>
</dbReference>
<dbReference type="InterPro" id="IPR033378">
    <property type="entry name" value="BRICK1"/>
</dbReference>
<dbReference type="GO" id="GO:0044877">
    <property type="term" value="F:protein-containing complex binding"/>
    <property type="evidence" value="ECO:0007669"/>
    <property type="project" value="InterPro"/>
</dbReference>
<proteinExistence type="inferred from homology"/>
<protein>
    <submittedName>
        <fullName evidence="6">Uncharacterized protein</fullName>
    </submittedName>
</protein>
<dbReference type="PANTHER" id="PTHR33668:SF1">
    <property type="entry name" value="PROTEIN BRICK1"/>
    <property type="match status" value="1"/>
</dbReference>
<comment type="subcellular location">
    <subcellularLocation>
        <location evidence="1">Cytoplasm</location>
        <location evidence="1">Cytoskeleton</location>
    </subcellularLocation>
</comment>